<evidence type="ECO:0000259" key="1">
    <source>
        <dbReference type="Pfam" id="PF23822"/>
    </source>
</evidence>
<keyword evidence="3" id="KW-1185">Reference proteome</keyword>
<accession>A0A504JDN3</accession>
<protein>
    <recommendedName>
        <fullName evidence="1">DUF7192 domain-containing protein</fullName>
    </recommendedName>
</protein>
<dbReference type="RefSeq" id="WP_140592792.1">
    <property type="nucleotide sequence ID" value="NZ_VFWZ01000003.1"/>
</dbReference>
<name>A0A504JDN3_9FLAO</name>
<proteinExistence type="predicted"/>
<evidence type="ECO:0000313" key="3">
    <source>
        <dbReference type="Proteomes" id="UP000315540"/>
    </source>
</evidence>
<dbReference type="Proteomes" id="UP000315540">
    <property type="component" value="Unassembled WGS sequence"/>
</dbReference>
<dbReference type="OrthoDB" id="1157513at2"/>
<comment type="caution">
    <text evidence="2">The sequence shown here is derived from an EMBL/GenBank/DDBJ whole genome shotgun (WGS) entry which is preliminary data.</text>
</comment>
<feature type="domain" description="DUF7192" evidence="1">
    <location>
        <begin position="183"/>
        <end position="322"/>
    </location>
</feature>
<organism evidence="2 3">
    <name type="scientific">Aquimarina algicola</name>
    <dbReference type="NCBI Taxonomy" id="2589995"/>
    <lineage>
        <taxon>Bacteria</taxon>
        <taxon>Pseudomonadati</taxon>
        <taxon>Bacteroidota</taxon>
        <taxon>Flavobacteriia</taxon>
        <taxon>Flavobacteriales</taxon>
        <taxon>Flavobacteriaceae</taxon>
        <taxon>Aquimarina</taxon>
    </lineage>
</organism>
<gene>
    <name evidence="2" type="ORF">FHK87_11050</name>
</gene>
<dbReference type="AlphaFoldDB" id="A0A504JDN3"/>
<dbReference type="InterPro" id="IPR055616">
    <property type="entry name" value="DUF7192"/>
</dbReference>
<reference evidence="2 3" key="1">
    <citation type="submission" date="2019-06" db="EMBL/GenBank/DDBJ databases">
        <authorList>
            <person name="Meng X."/>
        </authorList>
    </citation>
    <scope>NUCLEOTIDE SEQUENCE [LARGE SCALE GENOMIC DNA]</scope>
    <source>
        <strain evidence="2 3">M625</strain>
    </source>
</reference>
<dbReference type="Pfam" id="PF23822">
    <property type="entry name" value="DUF7192"/>
    <property type="match status" value="1"/>
</dbReference>
<sequence>MRRPLSHTISLPKGTAYYTTFDSSTDFHDFVDDQIQQLSTGNRKAFQYLDARTLQEIQGQTSWYGSPSPKSIDDLITHDYFLGMPLLEVIRPKIRKQLEHYLKVAKDKILPKPKMEYNDKGLGVFSFDRASMGLYRLQPTLATPPIQKHINQMNIELDRGNKTTIIKDVYAQIKDKATAFPALQLYITAGANAHVNGDQLLYVGLACAELTDFMESRGIAIGVNIIFETHFNQKYTIGIVRVKRFEDPLNLNALLLLSSDPRYYRYRGFKALIALSNYFGLIIPYGLGSSKKNVGKQFVQATGANGFVFEQSYSMNTAIKEVTRIITRYTQNLTP</sequence>
<dbReference type="EMBL" id="VFWZ01000003">
    <property type="protein sequence ID" value="TPN85818.1"/>
    <property type="molecule type" value="Genomic_DNA"/>
</dbReference>
<evidence type="ECO:0000313" key="2">
    <source>
        <dbReference type="EMBL" id="TPN85818.1"/>
    </source>
</evidence>